<dbReference type="AlphaFoldDB" id="A0A7G3ZIH9"/>
<dbReference type="GO" id="GO:0042744">
    <property type="term" value="P:hydrogen peroxide catabolic process"/>
    <property type="evidence" value="ECO:0007669"/>
    <property type="project" value="TreeGrafter"/>
</dbReference>
<evidence type="ECO:0000256" key="2">
    <source>
        <dbReference type="ARBA" id="ARBA00022559"/>
    </source>
</evidence>
<evidence type="ECO:0000256" key="6">
    <source>
        <dbReference type="PIRSR" id="PIRSR637944-1"/>
    </source>
</evidence>
<name>A0A7G3ZIH9_9SACH</name>
<dbReference type="GO" id="GO:0034599">
    <property type="term" value="P:cellular response to oxidative stress"/>
    <property type="evidence" value="ECO:0007669"/>
    <property type="project" value="InterPro"/>
</dbReference>
<dbReference type="Proteomes" id="UP000515788">
    <property type="component" value="Chromosome 5"/>
</dbReference>
<feature type="domain" description="Thioredoxin" evidence="8">
    <location>
        <begin position="26"/>
        <end position="184"/>
    </location>
</feature>
<dbReference type="FunFam" id="3.40.30.10:FF:000159">
    <property type="entry name" value="Peroxiredoxin"/>
    <property type="match status" value="1"/>
</dbReference>
<evidence type="ECO:0000313" key="10">
    <source>
        <dbReference type="Proteomes" id="UP000515788"/>
    </source>
</evidence>
<dbReference type="CDD" id="cd03013">
    <property type="entry name" value="PRX5_like"/>
    <property type="match status" value="1"/>
</dbReference>
<dbReference type="InterPro" id="IPR013766">
    <property type="entry name" value="Thioredoxin_domain"/>
</dbReference>
<keyword evidence="4 7" id="KW-0560">Oxidoreductase</keyword>
<dbReference type="GO" id="GO:0008379">
    <property type="term" value="F:thioredoxin peroxidase activity"/>
    <property type="evidence" value="ECO:0007669"/>
    <property type="project" value="InterPro"/>
</dbReference>
<evidence type="ECO:0000313" key="9">
    <source>
        <dbReference type="EMBL" id="QLL33315.1"/>
    </source>
</evidence>
<dbReference type="Gene3D" id="3.40.30.10">
    <property type="entry name" value="Glutaredoxin"/>
    <property type="match status" value="1"/>
</dbReference>
<keyword evidence="10" id="KW-1185">Reference proteome</keyword>
<dbReference type="KEGG" id="tgb:HG536_0E02260"/>
<dbReference type="PANTHER" id="PTHR10430:SF39">
    <property type="entry name" value="PEROXISOMAL MEMBRANE ASSOCIATED PROTEIN 20"/>
    <property type="match status" value="1"/>
</dbReference>
<feature type="active site" description="Cysteine sulfenic acid (-SOH) intermediate" evidence="6">
    <location>
        <position position="72"/>
    </location>
</feature>
<evidence type="ECO:0000259" key="8">
    <source>
        <dbReference type="PROSITE" id="PS51352"/>
    </source>
</evidence>
<reference evidence="9 10" key="1">
    <citation type="submission" date="2020-06" db="EMBL/GenBank/DDBJ databases">
        <title>The yeast mating-type switching endonuclease HO is a domesticated member of an unorthodox homing genetic element family.</title>
        <authorList>
            <person name="Coughlan A.Y."/>
            <person name="Lombardi L."/>
            <person name="Braun-Galleani S."/>
            <person name="Martos A.R."/>
            <person name="Galeote V."/>
            <person name="Bigey F."/>
            <person name="Dequin S."/>
            <person name="Byrne K.P."/>
            <person name="Wolfe K.H."/>
        </authorList>
    </citation>
    <scope>NUCLEOTIDE SEQUENCE [LARGE SCALE GENOMIC DNA]</scope>
    <source>
        <strain evidence="9 10">CBS764</strain>
    </source>
</reference>
<dbReference type="GO" id="GO:0005739">
    <property type="term" value="C:mitochondrion"/>
    <property type="evidence" value="ECO:0007669"/>
    <property type="project" value="TreeGrafter"/>
</dbReference>
<comment type="similarity">
    <text evidence="1 7">Belongs to the peroxiredoxin family. Prx5 subfamily.</text>
</comment>
<dbReference type="SUPFAM" id="SSF52833">
    <property type="entry name" value="Thioredoxin-like"/>
    <property type="match status" value="1"/>
</dbReference>
<dbReference type="EMBL" id="CP059250">
    <property type="protein sequence ID" value="QLL33315.1"/>
    <property type="molecule type" value="Genomic_DNA"/>
</dbReference>
<dbReference type="PROSITE" id="PS51352">
    <property type="entry name" value="THIOREDOXIN_2"/>
    <property type="match status" value="1"/>
</dbReference>
<accession>A0A7G3ZIH9</accession>
<gene>
    <name evidence="9" type="ORF">HG536_0E02260</name>
</gene>
<keyword evidence="3 7" id="KW-0049">Antioxidant</keyword>
<proteinExistence type="inferred from homology"/>
<evidence type="ECO:0000256" key="7">
    <source>
        <dbReference type="RuleBase" id="RU366011"/>
    </source>
</evidence>
<dbReference type="GeneID" id="59326511"/>
<dbReference type="OrthoDB" id="1882547at2759"/>
<dbReference type="InterPro" id="IPR036249">
    <property type="entry name" value="Thioredoxin-like_sf"/>
</dbReference>
<organism evidence="9 10">
    <name type="scientific">Torulaspora globosa</name>
    <dbReference type="NCBI Taxonomy" id="48254"/>
    <lineage>
        <taxon>Eukaryota</taxon>
        <taxon>Fungi</taxon>
        <taxon>Dikarya</taxon>
        <taxon>Ascomycota</taxon>
        <taxon>Saccharomycotina</taxon>
        <taxon>Saccharomycetes</taxon>
        <taxon>Saccharomycetales</taxon>
        <taxon>Saccharomycetaceae</taxon>
        <taxon>Torulaspora</taxon>
    </lineage>
</organism>
<evidence type="ECO:0000256" key="3">
    <source>
        <dbReference type="ARBA" id="ARBA00022862"/>
    </source>
</evidence>
<dbReference type="GO" id="GO:0005777">
    <property type="term" value="C:peroxisome"/>
    <property type="evidence" value="ECO:0007669"/>
    <property type="project" value="TreeGrafter"/>
</dbReference>
<protein>
    <recommendedName>
        <fullName evidence="8">Thioredoxin domain-containing protein</fullName>
    </recommendedName>
</protein>
<evidence type="ECO:0000256" key="1">
    <source>
        <dbReference type="ARBA" id="ARBA00010505"/>
    </source>
</evidence>
<keyword evidence="2 7" id="KW-0575">Peroxidase</keyword>
<dbReference type="InterPro" id="IPR037944">
    <property type="entry name" value="PRX5-like"/>
</dbReference>
<evidence type="ECO:0000256" key="4">
    <source>
        <dbReference type="ARBA" id="ARBA00023002"/>
    </source>
</evidence>
<comment type="function">
    <text evidence="7">Thiol-specific peroxidase that catalyzes the reduction of hydrogen peroxide and organic hydroperoxides to water and alcohols, respectively. Plays a role in cell protection against oxidative stress by detoxifying peroxides.</text>
</comment>
<dbReference type="InterPro" id="IPR013740">
    <property type="entry name" value="Redoxin"/>
</dbReference>
<dbReference type="GO" id="GO:0045454">
    <property type="term" value="P:cell redox homeostasis"/>
    <property type="evidence" value="ECO:0007669"/>
    <property type="project" value="TreeGrafter"/>
</dbReference>
<dbReference type="RefSeq" id="XP_037139989.1">
    <property type="nucleotide sequence ID" value="XM_037284093.1"/>
</dbReference>
<dbReference type="Pfam" id="PF08534">
    <property type="entry name" value="Redoxin"/>
    <property type="match status" value="1"/>
</dbReference>
<sequence>MLQLYRNAVSRIAAARTFRTFGPALFKTGDKIPTGLGGLRENSPGNSVDLGLEVASGKYVIVGLPAAFSPACSATHVPGYIKHLPQLKEKGIKQVFVTTVNDPFVTAAWGKSLGVPSDIRIIADTEGTFAKAGGHLFDSKKVFGNDRSVRFAAIVKDGKVVTELVEPDKTGVDVSSAENILKHL</sequence>
<keyword evidence="5 7" id="KW-0676">Redox-active center</keyword>
<dbReference type="GO" id="GO:0005829">
    <property type="term" value="C:cytosol"/>
    <property type="evidence" value="ECO:0007669"/>
    <property type="project" value="TreeGrafter"/>
</dbReference>
<dbReference type="PANTHER" id="PTHR10430">
    <property type="entry name" value="PEROXIREDOXIN"/>
    <property type="match status" value="1"/>
</dbReference>
<evidence type="ECO:0000256" key="5">
    <source>
        <dbReference type="ARBA" id="ARBA00023284"/>
    </source>
</evidence>